<dbReference type="AlphaFoldDB" id="A0A0D3KSA2"/>
<reference evidence="9" key="2">
    <citation type="submission" date="2024-10" db="UniProtKB">
        <authorList>
            <consortium name="EnsemblProtists"/>
        </authorList>
    </citation>
    <scope>IDENTIFICATION</scope>
</reference>
<comment type="similarity">
    <text evidence="7">Belongs to the DHHC palmitoyltransferase family.</text>
</comment>
<keyword evidence="2 7" id="KW-0808">Transferase</keyword>
<evidence type="ECO:0000256" key="5">
    <source>
        <dbReference type="ARBA" id="ARBA00023136"/>
    </source>
</evidence>
<dbReference type="InterPro" id="IPR039859">
    <property type="entry name" value="PFA4/ZDH16/20/ERF2-like"/>
</dbReference>
<protein>
    <recommendedName>
        <fullName evidence="7">Palmitoyltransferase</fullName>
        <ecNumber evidence="7">2.3.1.225</ecNumber>
    </recommendedName>
</protein>
<feature type="domain" description="Palmitoyltransferase DHHC" evidence="8">
    <location>
        <begin position="250"/>
        <end position="375"/>
    </location>
</feature>
<comment type="catalytic activity">
    <reaction evidence="7">
        <text>L-cysteinyl-[protein] + hexadecanoyl-CoA = S-hexadecanoyl-L-cysteinyl-[protein] + CoA</text>
        <dbReference type="Rhea" id="RHEA:36683"/>
        <dbReference type="Rhea" id="RHEA-COMP:10131"/>
        <dbReference type="Rhea" id="RHEA-COMP:11032"/>
        <dbReference type="ChEBI" id="CHEBI:29950"/>
        <dbReference type="ChEBI" id="CHEBI:57287"/>
        <dbReference type="ChEBI" id="CHEBI:57379"/>
        <dbReference type="ChEBI" id="CHEBI:74151"/>
        <dbReference type="EC" id="2.3.1.225"/>
    </reaction>
</comment>
<organism evidence="9 10">
    <name type="scientific">Emiliania huxleyi (strain CCMP1516)</name>
    <dbReference type="NCBI Taxonomy" id="280463"/>
    <lineage>
        <taxon>Eukaryota</taxon>
        <taxon>Haptista</taxon>
        <taxon>Haptophyta</taxon>
        <taxon>Prymnesiophyceae</taxon>
        <taxon>Isochrysidales</taxon>
        <taxon>Noelaerhabdaceae</taxon>
        <taxon>Emiliania</taxon>
    </lineage>
</organism>
<comment type="subcellular location">
    <subcellularLocation>
        <location evidence="1">Membrane</location>
        <topology evidence="1">Multi-pass membrane protein</topology>
    </subcellularLocation>
</comment>
<keyword evidence="5 7" id="KW-0472">Membrane</keyword>
<evidence type="ECO:0000313" key="9">
    <source>
        <dbReference type="EnsemblProtists" id="EOD38637"/>
    </source>
</evidence>
<dbReference type="EC" id="2.3.1.225" evidence="7"/>
<dbReference type="GO" id="GO:0019706">
    <property type="term" value="F:protein-cysteine S-palmitoyltransferase activity"/>
    <property type="evidence" value="ECO:0007669"/>
    <property type="project" value="UniProtKB-EC"/>
</dbReference>
<feature type="transmembrane region" description="Helical" evidence="7">
    <location>
        <begin position="337"/>
        <end position="357"/>
    </location>
</feature>
<evidence type="ECO:0000256" key="1">
    <source>
        <dbReference type="ARBA" id="ARBA00004141"/>
    </source>
</evidence>
<dbReference type="HOGENOM" id="CLU_657932_0_0_1"/>
<proteinExistence type="inferred from homology"/>
<dbReference type="RefSeq" id="XP_005791066.1">
    <property type="nucleotide sequence ID" value="XM_005791009.1"/>
</dbReference>
<feature type="transmembrane region" description="Helical" evidence="7">
    <location>
        <begin position="217"/>
        <end position="245"/>
    </location>
</feature>
<dbReference type="GO" id="GO:0005783">
    <property type="term" value="C:endoplasmic reticulum"/>
    <property type="evidence" value="ECO:0007669"/>
    <property type="project" value="TreeGrafter"/>
</dbReference>
<dbReference type="InterPro" id="IPR001594">
    <property type="entry name" value="Palmitoyltrfase_DHHC"/>
</dbReference>
<dbReference type="GO" id="GO:0016020">
    <property type="term" value="C:membrane"/>
    <property type="evidence" value="ECO:0007669"/>
    <property type="project" value="UniProtKB-SubCell"/>
</dbReference>
<comment type="domain">
    <text evidence="7">The DHHC domain is required for palmitoyltransferase activity.</text>
</comment>
<dbReference type="GO" id="GO:0006612">
    <property type="term" value="P:protein targeting to membrane"/>
    <property type="evidence" value="ECO:0007669"/>
    <property type="project" value="TreeGrafter"/>
</dbReference>
<feature type="transmembrane region" description="Helical" evidence="7">
    <location>
        <begin position="296"/>
        <end position="317"/>
    </location>
</feature>
<evidence type="ECO:0000256" key="4">
    <source>
        <dbReference type="ARBA" id="ARBA00022989"/>
    </source>
</evidence>
<reference evidence="10" key="1">
    <citation type="journal article" date="2013" name="Nature">
        <title>Pan genome of the phytoplankton Emiliania underpins its global distribution.</title>
        <authorList>
            <person name="Read B.A."/>
            <person name="Kegel J."/>
            <person name="Klute M.J."/>
            <person name="Kuo A."/>
            <person name="Lefebvre S.C."/>
            <person name="Maumus F."/>
            <person name="Mayer C."/>
            <person name="Miller J."/>
            <person name="Monier A."/>
            <person name="Salamov A."/>
            <person name="Young J."/>
            <person name="Aguilar M."/>
            <person name="Claverie J.M."/>
            <person name="Frickenhaus S."/>
            <person name="Gonzalez K."/>
            <person name="Herman E.K."/>
            <person name="Lin Y.C."/>
            <person name="Napier J."/>
            <person name="Ogata H."/>
            <person name="Sarno A.F."/>
            <person name="Shmutz J."/>
            <person name="Schroeder D."/>
            <person name="de Vargas C."/>
            <person name="Verret F."/>
            <person name="von Dassow P."/>
            <person name="Valentin K."/>
            <person name="Van de Peer Y."/>
            <person name="Wheeler G."/>
            <person name="Dacks J.B."/>
            <person name="Delwiche C.F."/>
            <person name="Dyhrman S.T."/>
            <person name="Glockner G."/>
            <person name="John U."/>
            <person name="Richards T."/>
            <person name="Worden A.Z."/>
            <person name="Zhang X."/>
            <person name="Grigoriev I.V."/>
            <person name="Allen A.E."/>
            <person name="Bidle K."/>
            <person name="Borodovsky M."/>
            <person name="Bowler C."/>
            <person name="Brownlee C."/>
            <person name="Cock J.M."/>
            <person name="Elias M."/>
            <person name="Gladyshev V.N."/>
            <person name="Groth M."/>
            <person name="Guda C."/>
            <person name="Hadaegh A."/>
            <person name="Iglesias-Rodriguez M.D."/>
            <person name="Jenkins J."/>
            <person name="Jones B.M."/>
            <person name="Lawson T."/>
            <person name="Leese F."/>
            <person name="Lindquist E."/>
            <person name="Lobanov A."/>
            <person name="Lomsadze A."/>
            <person name="Malik S.B."/>
            <person name="Marsh M.E."/>
            <person name="Mackinder L."/>
            <person name="Mock T."/>
            <person name="Mueller-Roeber B."/>
            <person name="Pagarete A."/>
            <person name="Parker M."/>
            <person name="Probert I."/>
            <person name="Quesneville H."/>
            <person name="Raines C."/>
            <person name="Rensing S.A."/>
            <person name="Riano-Pachon D.M."/>
            <person name="Richier S."/>
            <person name="Rokitta S."/>
            <person name="Shiraiwa Y."/>
            <person name="Soanes D.M."/>
            <person name="van der Giezen M."/>
            <person name="Wahlund T.M."/>
            <person name="Williams B."/>
            <person name="Wilson W."/>
            <person name="Wolfe G."/>
            <person name="Wurch L.L."/>
        </authorList>
    </citation>
    <scope>NUCLEOTIDE SEQUENCE</scope>
</reference>
<dbReference type="EnsemblProtists" id="EOD38637">
    <property type="protein sequence ID" value="EOD38637"/>
    <property type="gene ID" value="EMIHUDRAFT_224429"/>
</dbReference>
<dbReference type="Gene3D" id="1.25.40.20">
    <property type="entry name" value="Ankyrin repeat-containing domain"/>
    <property type="match status" value="1"/>
</dbReference>
<dbReference type="GO" id="GO:0005794">
    <property type="term" value="C:Golgi apparatus"/>
    <property type="evidence" value="ECO:0007669"/>
    <property type="project" value="TreeGrafter"/>
</dbReference>
<keyword evidence="6 7" id="KW-0012">Acyltransferase</keyword>
<accession>A0A0D3KSA2</accession>
<evidence type="ECO:0000256" key="6">
    <source>
        <dbReference type="ARBA" id="ARBA00023315"/>
    </source>
</evidence>
<dbReference type="InterPro" id="IPR036770">
    <property type="entry name" value="Ankyrin_rpt-contain_sf"/>
</dbReference>
<keyword evidence="10" id="KW-1185">Reference proteome</keyword>
<dbReference type="PaxDb" id="2903-EOD38637"/>
<evidence type="ECO:0000259" key="8">
    <source>
        <dbReference type="Pfam" id="PF01529"/>
    </source>
</evidence>
<dbReference type="PANTHER" id="PTHR22883">
    <property type="entry name" value="ZINC FINGER DHHC DOMAIN CONTAINING PROTEIN"/>
    <property type="match status" value="1"/>
</dbReference>
<name>A0A0D3KSA2_EMIH1</name>
<evidence type="ECO:0000256" key="3">
    <source>
        <dbReference type="ARBA" id="ARBA00022692"/>
    </source>
</evidence>
<dbReference type="PROSITE" id="PS50216">
    <property type="entry name" value="DHHC"/>
    <property type="match status" value="1"/>
</dbReference>
<dbReference type="Pfam" id="PF01529">
    <property type="entry name" value="DHHC"/>
    <property type="match status" value="1"/>
</dbReference>
<evidence type="ECO:0000313" key="10">
    <source>
        <dbReference type="Proteomes" id="UP000013827"/>
    </source>
</evidence>
<dbReference type="eggNOG" id="KOG0509">
    <property type="taxonomic scope" value="Eukaryota"/>
</dbReference>
<keyword evidence="3 7" id="KW-0812">Transmembrane</keyword>
<dbReference type="KEGG" id="ehx:EMIHUDRAFT_224429"/>
<dbReference type="SUPFAM" id="SSF48403">
    <property type="entry name" value="Ankyrin repeat"/>
    <property type="match status" value="1"/>
</dbReference>
<keyword evidence="4 7" id="KW-1133">Transmembrane helix</keyword>
<sequence>MDDQSGDTLPPLLLACRTCALPALRLLLETAASPDRLCDQHGLGAAHHLSLAEAEPGDKAAALRLLRHAKLDLDAPSPSGLLPVHLAARTGDLAFLSRLLLVSRSSGARDDAGRSALHHVALGNSPREAAVVPHRVATDGSVAPLDAEELRCLHLPPPPPEEEQLAVAQLLVRFAALDARDVDSDRRTAAAELASWLRGAEAAAEQRANTRCGRRRLMPALLCTAIGGAHVLLALPAGLLLLVALSGATASHCHACAQPRPLRAKHCRACGRCVCDFDHHCPWINNCVGARNRASFYLFISLLLADAAAVAALSADALLEPSPHPAPDRGDGRPTTLLWLALAVAAPACLLLARFWLHRTRNALANLTTNERLNRRRYAHFRSPNGALVNPFDRGAARNCIAFLCPAKPRTVSLLSAA</sequence>
<dbReference type="Proteomes" id="UP000013827">
    <property type="component" value="Unassembled WGS sequence"/>
</dbReference>
<evidence type="ECO:0000256" key="7">
    <source>
        <dbReference type="RuleBase" id="RU079119"/>
    </source>
</evidence>
<dbReference type="GeneID" id="17283908"/>
<evidence type="ECO:0000256" key="2">
    <source>
        <dbReference type="ARBA" id="ARBA00022679"/>
    </source>
</evidence>